<dbReference type="InterPro" id="IPR014710">
    <property type="entry name" value="RmlC-like_jellyroll"/>
</dbReference>
<reference evidence="3" key="1">
    <citation type="submission" date="2017-01" db="EMBL/GenBank/DDBJ databases">
        <authorList>
            <person name="Varghese N."/>
            <person name="Submissions S."/>
        </authorList>
    </citation>
    <scope>NUCLEOTIDE SEQUENCE [LARGE SCALE GENOMIC DNA]</scope>
    <source>
        <strain evidence="3">DSM 29430</strain>
    </source>
</reference>
<dbReference type="InterPro" id="IPR013096">
    <property type="entry name" value="Cupin_2"/>
</dbReference>
<evidence type="ECO:0000259" key="1">
    <source>
        <dbReference type="Pfam" id="PF07883"/>
    </source>
</evidence>
<dbReference type="RefSeq" id="WP_234990196.1">
    <property type="nucleotide sequence ID" value="NZ_FTOQ01000004.1"/>
</dbReference>
<organism evidence="2 3">
    <name type="scientific">Roseivivax lentus</name>
    <dbReference type="NCBI Taxonomy" id="633194"/>
    <lineage>
        <taxon>Bacteria</taxon>
        <taxon>Pseudomonadati</taxon>
        <taxon>Pseudomonadota</taxon>
        <taxon>Alphaproteobacteria</taxon>
        <taxon>Rhodobacterales</taxon>
        <taxon>Roseobacteraceae</taxon>
        <taxon>Roseivivax</taxon>
    </lineage>
</organism>
<accession>A0A1N7M6R7</accession>
<dbReference type="Pfam" id="PF07883">
    <property type="entry name" value="Cupin_2"/>
    <property type="match status" value="1"/>
</dbReference>
<feature type="domain" description="Cupin type-2" evidence="1">
    <location>
        <begin position="61"/>
        <end position="117"/>
    </location>
</feature>
<dbReference type="SUPFAM" id="SSF51182">
    <property type="entry name" value="RmlC-like cupins"/>
    <property type="match status" value="1"/>
</dbReference>
<dbReference type="Gene3D" id="2.60.120.10">
    <property type="entry name" value="Jelly Rolls"/>
    <property type="match status" value="1"/>
</dbReference>
<dbReference type="AlphaFoldDB" id="A0A1N7M6R7"/>
<keyword evidence="2" id="KW-0456">Lyase</keyword>
<dbReference type="PANTHER" id="PTHR36114:SF1">
    <property type="entry name" value="16.7 KDA PROTEIN IN WHIE LOCUS"/>
    <property type="match status" value="1"/>
</dbReference>
<evidence type="ECO:0000313" key="3">
    <source>
        <dbReference type="Proteomes" id="UP000186684"/>
    </source>
</evidence>
<proteinExistence type="predicted"/>
<keyword evidence="3" id="KW-1185">Reference proteome</keyword>
<dbReference type="GO" id="GO:0016829">
    <property type="term" value="F:lyase activity"/>
    <property type="evidence" value="ECO:0007669"/>
    <property type="project" value="UniProtKB-KW"/>
</dbReference>
<dbReference type="InterPro" id="IPR052044">
    <property type="entry name" value="PKS_Associated_Protein"/>
</dbReference>
<dbReference type="Proteomes" id="UP000186684">
    <property type="component" value="Unassembled WGS sequence"/>
</dbReference>
<protein>
    <submittedName>
        <fullName evidence="2">Dimethylsulfoniopropionate lyase DddW</fullName>
    </submittedName>
</protein>
<dbReference type="PANTHER" id="PTHR36114">
    <property type="entry name" value="16.7 KDA PROTEIN IN WHIE LOCUS"/>
    <property type="match status" value="1"/>
</dbReference>
<sequence>MAYVDMMPGDFAETYLDGLPVIANADHAPLEGGEDPAFGTVRWRTLFSADRTKTTGMTLGVAEFGPGGTLLPHRHGPAEFYFGLAGQGIVTIDGVAHDLSPGVAIFIPAEAEHDTVAGAEGLRFLYGFPKDRFSDVDYRFTAASGEMTSI</sequence>
<dbReference type="STRING" id="633194.SAMN05421759_10435"/>
<gene>
    <name evidence="2" type="ORF">SAMN05421759_10435</name>
</gene>
<evidence type="ECO:0000313" key="2">
    <source>
        <dbReference type="EMBL" id="SIS81816.1"/>
    </source>
</evidence>
<name>A0A1N7M6R7_9RHOB</name>
<dbReference type="InterPro" id="IPR011051">
    <property type="entry name" value="RmlC_Cupin_sf"/>
</dbReference>
<dbReference type="EMBL" id="FTOQ01000004">
    <property type="protein sequence ID" value="SIS81816.1"/>
    <property type="molecule type" value="Genomic_DNA"/>
</dbReference>